<reference evidence="1" key="1">
    <citation type="submission" date="2018-04" db="EMBL/GenBank/DDBJ databases">
        <title>Transcriptome assembly of Sipha flava.</title>
        <authorList>
            <person name="Scully E.D."/>
            <person name="Geib S.M."/>
            <person name="Palmer N.A."/>
            <person name="Koch K."/>
            <person name="Bradshaw J."/>
            <person name="Heng-Moss T."/>
            <person name="Sarath G."/>
        </authorList>
    </citation>
    <scope>NUCLEOTIDE SEQUENCE</scope>
</reference>
<evidence type="ECO:0000313" key="1">
    <source>
        <dbReference type="EMBL" id="MBY83081.1"/>
    </source>
</evidence>
<dbReference type="Gene3D" id="3.60.10.10">
    <property type="entry name" value="Endonuclease/exonuclease/phosphatase"/>
    <property type="match status" value="1"/>
</dbReference>
<sequence>MGDFNAKIGEGKIPGVAEEFGLGVRNYRRERLIQFCIKKKLTVMNTCFKLPKRRLYTWKSPAVTQMHLVRNQIDYILINSRYKNAIQTVKTYPEADVPSDHNL</sequence>
<dbReference type="SUPFAM" id="SSF56219">
    <property type="entry name" value="DNase I-like"/>
    <property type="match status" value="1"/>
</dbReference>
<dbReference type="AlphaFoldDB" id="A0A2S2QZA4"/>
<gene>
    <name evidence="1" type="primary">CFDP2_9</name>
    <name evidence="1" type="ORF">g.166464</name>
</gene>
<organism evidence="1">
    <name type="scientific">Sipha flava</name>
    <name type="common">yellow sugarcane aphid</name>
    <dbReference type="NCBI Taxonomy" id="143950"/>
    <lineage>
        <taxon>Eukaryota</taxon>
        <taxon>Metazoa</taxon>
        <taxon>Ecdysozoa</taxon>
        <taxon>Arthropoda</taxon>
        <taxon>Hexapoda</taxon>
        <taxon>Insecta</taxon>
        <taxon>Pterygota</taxon>
        <taxon>Neoptera</taxon>
        <taxon>Paraneoptera</taxon>
        <taxon>Hemiptera</taxon>
        <taxon>Sternorrhyncha</taxon>
        <taxon>Aphidomorpha</taxon>
        <taxon>Aphidoidea</taxon>
        <taxon>Aphididae</taxon>
        <taxon>Sipha</taxon>
    </lineage>
</organism>
<proteinExistence type="predicted"/>
<accession>A0A2S2QZA4</accession>
<dbReference type="InterPro" id="IPR036691">
    <property type="entry name" value="Endo/exonu/phosph_ase_sf"/>
</dbReference>
<name>A0A2S2QZA4_9HEMI</name>
<protein>
    <submittedName>
        <fullName evidence="1">Craniofacial development protein 2</fullName>
    </submittedName>
</protein>
<dbReference type="EMBL" id="GGMS01013878">
    <property type="protein sequence ID" value="MBY83081.1"/>
    <property type="molecule type" value="Transcribed_RNA"/>
</dbReference>
<dbReference type="OrthoDB" id="10033659at2759"/>